<evidence type="ECO:0000259" key="4">
    <source>
        <dbReference type="PROSITE" id="PS50937"/>
    </source>
</evidence>
<evidence type="ECO:0000256" key="3">
    <source>
        <dbReference type="ARBA" id="ARBA00023163"/>
    </source>
</evidence>
<dbReference type="Proteomes" id="UP000321525">
    <property type="component" value="Unassembled WGS sequence"/>
</dbReference>
<dbReference type="AlphaFoldDB" id="A0A5C6QMV5"/>
<dbReference type="OrthoDB" id="9808480at2"/>
<accession>A0A5C6QMV5</accession>
<dbReference type="GO" id="GO:0003677">
    <property type="term" value="F:DNA binding"/>
    <property type="evidence" value="ECO:0007669"/>
    <property type="project" value="UniProtKB-KW"/>
</dbReference>
<feature type="domain" description="HTH merR-type" evidence="4">
    <location>
        <begin position="1"/>
        <end position="69"/>
    </location>
</feature>
<evidence type="ECO:0000256" key="1">
    <source>
        <dbReference type="ARBA" id="ARBA00023015"/>
    </source>
</evidence>
<keyword evidence="3" id="KW-0804">Transcription</keyword>
<dbReference type="CDD" id="cd04787">
    <property type="entry name" value="HTH_HMRTR_unk"/>
    <property type="match status" value="1"/>
</dbReference>
<dbReference type="Proteomes" id="UP000321917">
    <property type="component" value="Unassembled WGS sequence"/>
</dbReference>
<dbReference type="PRINTS" id="PR00040">
    <property type="entry name" value="HTHMERR"/>
</dbReference>
<proteinExistence type="predicted"/>
<evidence type="ECO:0000256" key="2">
    <source>
        <dbReference type="ARBA" id="ARBA00023125"/>
    </source>
</evidence>
<dbReference type="InterPro" id="IPR000551">
    <property type="entry name" value="MerR-type_HTH_dom"/>
</dbReference>
<dbReference type="EMBL" id="VOLR01000007">
    <property type="protein sequence ID" value="TWX61082.1"/>
    <property type="molecule type" value="Genomic_DNA"/>
</dbReference>
<keyword evidence="1" id="KW-0805">Transcription regulation</keyword>
<protein>
    <submittedName>
        <fullName evidence="6">MerR family transcriptional regulator</fullName>
    </submittedName>
</protein>
<dbReference type="PROSITE" id="PS50937">
    <property type="entry name" value="HTH_MERR_2"/>
    <property type="match status" value="1"/>
</dbReference>
<keyword evidence="2" id="KW-0238">DNA-binding</keyword>
<gene>
    <name evidence="5" type="ORF">ESZ26_06775</name>
    <name evidence="6" type="ORF">ESZ27_04265</name>
</gene>
<dbReference type="EMBL" id="VOLQ01000005">
    <property type="protein sequence ID" value="TWX70335.1"/>
    <property type="molecule type" value="Genomic_DNA"/>
</dbReference>
<dbReference type="SMART" id="SM00422">
    <property type="entry name" value="HTH_MERR"/>
    <property type="match status" value="1"/>
</dbReference>
<reference evidence="6 8" key="1">
    <citation type="submission" date="2019-07" db="EMBL/GenBank/DDBJ databases">
        <title>Genomes of sea-ice associated Colwellia species.</title>
        <authorList>
            <person name="Bowman J.P."/>
        </authorList>
    </citation>
    <scope>NUCLEOTIDE SEQUENCE [LARGE SCALE GENOMIC DNA]</scope>
    <source>
        <strain evidence="5 7">ACAM 607</strain>
        <strain evidence="6 8">IC036</strain>
    </source>
</reference>
<dbReference type="SUPFAM" id="SSF46955">
    <property type="entry name" value="Putative DNA-binding domain"/>
    <property type="match status" value="1"/>
</dbReference>
<keyword evidence="7" id="KW-1185">Reference proteome</keyword>
<dbReference type="GO" id="GO:0003700">
    <property type="term" value="F:DNA-binding transcription factor activity"/>
    <property type="evidence" value="ECO:0007669"/>
    <property type="project" value="InterPro"/>
</dbReference>
<name>A0A5C6QMV5_9GAMM</name>
<dbReference type="InterPro" id="IPR047057">
    <property type="entry name" value="MerR_fam"/>
</dbReference>
<sequence>MRVTELANAMDTTPDTVRYYTRIGLIVPIKSPNNGYKTYGEKVQQRLKFILSARQLDFSVEEIRDILSESDKGSTACPLVRKIVEHRLAETEKQFQVTLLLREKLKSAIDDWQSKPNKAPTGHMVCHLIDSFTTTQWAKERRLSSDANGENYESK</sequence>
<dbReference type="PANTHER" id="PTHR30204:SF94">
    <property type="entry name" value="HEAVY METAL-DEPENDENT TRANSCRIPTIONAL REGULATOR HI_0293-RELATED"/>
    <property type="match status" value="1"/>
</dbReference>
<dbReference type="PANTHER" id="PTHR30204">
    <property type="entry name" value="REDOX-CYCLING DRUG-SENSING TRANSCRIPTIONAL ACTIVATOR SOXR"/>
    <property type="match status" value="1"/>
</dbReference>
<dbReference type="RefSeq" id="WP_146798985.1">
    <property type="nucleotide sequence ID" value="NZ_VOLP01000008.1"/>
</dbReference>
<dbReference type="Gene3D" id="1.10.1660.10">
    <property type="match status" value="1"/>
</dbReference>
<evidence type="ECO:0000313" key="8">
    <source>
        <dbReference type="Proteomes" id="UP000321917"/>
    </source>
</evidence>
<evidence type="ECO:0000313" key="6">
    <source>
        <dbReference type="EMBL" id="TWX70335.1"/>
    </source>
</evidence>
<dbReference type="InterPro" id="IPR009061">
    <property type="entry name" value="DNA-bd_dom_put_sf"/>
</dbReference>
<organism evidence="6 8">
    <name type="scientific">Colwellia hornerae</name>
    <dbReference type="NCBI Taxonomy" id="89402"/>
    <lineage>
        <taxon>Bacteria</taxon>
        <taxon>Pseudomonadati</taxon>
        <taxon>Pseudomonadota</taxon>
        <taxon>Gammaproteobacteria</taxon>
        <taxon>Alteromonadales</taxon>
        <taxon>Colwelliaceae</taxon>
        <taxon>Colwellia</taxon>
    </lineage>
</organism>
<comment type="caution">
    <text evidence="6">The sequence shown here is derived from an EMBL/GenBank/DDBJ whole genome shotgun (WGS) entry which is preliminary data.</text>
</comment>
<dbReference type="Pfam" id="PF00376">
    <property type="entry name" value="MerR"/>
    <property type="match status" value="1"/>
</dbReference>
<dbReference type="Pfam" id="PF09278">
    <property type="entry name" value="MerR-DNA-bind"/>
    <property type="match status" value="1"/>
</dbReference>
<dbReference type="InterPro" id="IPR015358">
    <property type="entry name" value="Tscrpt_reg_MerR_DNA-bd"/>
</dbReference>
<evidence type="ECO:0000313" key="7">
    <source>
        <dbReference type="Proteomes" id="UP000321525"/>
    </source>
</evidence>
<evidence type="ECO:0000313" key="5">
    <source>
        <dbReference type="EMBL" id="TWX61082.1"/>
    </source>
</evidence>